<dbReference type="EMBL" id="KV429215">
    <property type="protein sequence ID" value="KZT63212.1"/>
    <property type="molecule type" value="Genomic_DNA"/>
</dbReference>
<accession>A0A165KJE2</accession>
<sequence length="149" mass="15955">MLRDNPPAQTSRLGAGLAIMPRTGPTVPRGMPSRRDPDSPSPSSRRGTSAHSLMLPPAVLSYARSPSPDFDVPPDLTGSRLPALQFEGTNVLPTPSLSSRSSGSAQSKQGESSKTRRSGRKRSHEEFVANEARPEAESSKCSRTRTNSE</sequence>
<gene>
    <name evidence="2" type="ORF">DAEQUDRAFT_172242</name>
</gene>
<feature type="compositionally biased region" description="Low complexity" evidence="1">
    <location>
        <begin position="96"/>
        <end position="107"/>
    </location>
</feature>
<proteinExistence type="predicted"/>
<organism evidence="2 3">
    <name type="scientific">Daedalea quercina L-15889</name>
    <dbReference type="NCBI Taxonomy" id="1314783"/>
    <lineage>
        <taxon>Eukaryota</taxon>
        <taxon>Fungi</taxon>
        <taxon>Dikarya</taxon>
        <taxon>Basidiomycota</taxon>
        <taxon>Agaricomycotina</taxon>
        <taxon>Agaricomycetes</taxon>
        <taxon>Polyporales</taxon>
        <taxon>Fomitopsis</taxon>
    </lineage>
</organism>
<protein>
    <submittedName>
        <fullName evidence="2">Uncharacterized protein</fullName>
    </submittedName>
</protein>
<keyword evidence="3" id="KW-1185">Reference proteome</keyword>
<dbReference type="AlphaFoldDB" id="A0A165KJE2"/>
<evidence type="ECO:0000256" key="1">
    <source>
        <dbReference type="SAM" id="MobiDB-lite"/>
    </source>
</evidence>
<name>A0A165KJE2_9APHY</name>
<dbReference type="Proteomes" id="UP000076727">
    <property type="component" value="Unassembled WGS sequence"/>
</dbReference>
<feature type="region of interest" description="Disordered" evidence="1">
    <location>
        <begin position="1"/>
        <end position="149"/>
    </location>
</feature>
<feature type="compositionally biased region" description="Basic and acidic residues" evidence="1">
    <location>
        <begin position="123"/>
        <end position="149"/>
    </location>
</feature>
<evidence type="ECO:0000313" key="2">
    <source>
        <dbReference type="EMBL" id="KZT63212.1"/>
    </source>
</evidence>
<reference evidence="2 3" key="1">
    <citation type="journal article" date="2016" name="Mol. Biol. Evol.">
        <title>Comparative Genomics of Early-Diverging Mushroom-Forming Fungi Provides Insights into the Origins of Lignocellulose Decay Capabilities.</title>
        <authorList>
            <person name="Nagy L.G."/>
            <person name="Riley R."/>
            <person name="Tritt A."/>
            <person name="Adam C."/>
            <person name="Daum C."/>
            <person name="Floudas D."/>
            <person name="Sun H."/>
            <person name="Yadav J.S."/>
            <person name="Pangilinan J."/>
            <person name="Larsson K.H."/>
            <person name="Matsuura K."/>
            <person name="Barry K."/>
            <person name="Labutti K."/>
            <person name="Kuo R."/>
            <person name="Ohm R.A."/>
            <person name="Bhattacharya S.S."/>
            <person name="Shirouzu T."/>
            <person name="Yoshinaga Y."/>
            <person name="Martin F.M."/>
            <person name="Grigoriev I.V."/>
            <person name="Hibbett D.S."/>
        </authorList>
    </citation>
    <scope>NUCLEOTIDE SEQUENCE [LARGE SCALE GENOMIC DNA]</scope>
    <source>
        <strain evidence="2 3">L-15889</strain>
    </source>
</reference>
<evidence type="ECO:0000313" key="3">
    <source>
        <dbReference type="Proteomes" id="UP000076727"/>
    </source>
</evidence>